<dbReference type="GO" id="GO:0005524">
    <property type="term" value="F:ATP binding"/>
    <property type="evidence" value="ECO:0007669"/>
    <property type="project" value="InterPro"/>
</dbReference>
<evidence type="ECO:0000313" key="5">
    <source>
        <dbReference type="Proteomes" id="UP000238937"/>
    </source>
</evidence>
<proteinExistence type="predicted"/>
<dbReference type="SUPFAM" id="SSF56801">
    <property type="entry name" value="Acetyl-CoA synthetase-like"/>
    <property type="match status" value="1"/>
</dbReference>
<dbReference type="InterPro" id="IPR011957">
    <property type="entry name" value="Benz_CoA_lig"/>
</dbReference>
<dbReference type="RefSeq" id="WP_106309253.1">
    <property type="nucleotide sequence ID" value="NZ_PVWO01000333.1"/>
</dbReference>
<name>A0A2T1G4R1_9CYAN</name>
<dbReference type="EMBL" id="PVWO01000333">
    <property type="protein sequence ID" value="PSB52238.1"/>
    <property type="molecule type" value="Genomic_DNA"/>
</dbReference>
<dbReference type="InterPro" id="IPR025110">
    <property type="entry name" value="AMP-bd_C"/>
</dbReference>
<dbReference type="Gene3D" id="3.40.50.12780">
    <property type="entry name" value="N-terminal domain of ligase-like"/>
    <property type="match status" value="1"/>
</dbReference>
<dbReference type="InterPro" id="IPR000873">
    <property type="entry name" value="AMP-dep_synth/lig_dom"/>
</dbReference>
<comment type="caution">
    <text evidence="4">The sequence shown here is derived from an EMBL/GenBank/DDBJ whole genome shotgun (WGS) entry which is preliminary data.</text>
</comment>
<organism evidence="4 5">
    <name type="scientific">Chamaesiphon polymorphus CCALA 037</name>
    <dbReference type="NCBI Taxonomy" id="2107692"/>
    <lineage>
        <taxon>Bacteria</taxon>
        <taxon>Bacillati</taxon>
        <taxon>Cyanobacteriota</taxon>
        <taxon>Cyanophyceae</taxon>
        <taxon>Gomontiellales</taxon>
        <taxon>Chamaesiphonaceae</taxon>
        <taxon>Chamaesiphon</taxon>
    </lineage>
</organism>
<dbReference type="GO" id="GO:0044550">
    <property type="term" value="P:secondary metabolite biosynthetic process"/>
    <property type="evidence" value="ECO:0007669"/>
    <property type="project" value="TreeGrafter"/>
</dbReference>
<evidence type="ECO:0000259" key="3">
    <source>
        <dbReference type="Pfam" id="PF13193"/>
    </source>
</evidence>
<dbReference type="OrthoDB" id="9778383at2"/>
<dbReference type="Pfam" id="PF13193">
    <property type="entry name" value="AMP-binding_C"/>
    <property type="match status" value="1"/>
</dbReference>
<dbReference type="PANTHER" id="PTHR43352">
    <property type="entry name" value="ACETYL-COA SYNTHETASE"/>
    <property type="match status" value="1"/>
</dbReference>
<evidence type="ECO:0000313" key="4">
    <source>
        <dbReference type="EMBL" id="PSB52238.1"/>
    </source>
</evidence>
<dbReference type="PANTHER" id="PTHR43352:SF1">
    <property type="entry name" value="ANTHRANILATE--COA LIGASE"/>
    <property type="match status" value="1"/>
</dbReference>
<reference evidence="4 5" key="1">
    <citation type="submission" date="2018-03" db="EMBL/GenBank/DDBJ databases">
        <title>The ancient ancestry and fast evolution of plastids.</title>
        <authorList>
            <person name="Moore K.R."/>
            <person name="Magnabosco C."/>
            <person name="Momper L."/>
            <person name="Gold D.A."/>
            <person name="Bosak T."/>
            <person name="Fournier G.P."/>
        </authorList>
    </citation>
    <scope>NUCLEOTIDE SEQUENCE [LARGE SCALE GENOMIC DNA]</scope>
    <source>
        <strain evidence="4 5">CCALA 037</strain>
    </source>
</reference>
<protein>
    <submittedName>
        <fullName evidence="4">Benzoate-CoA ligase family protein</fullName>
    </submittedName>
</protein>
<accession>A0A2T1G4R1</accession>
<dbReference type="GO" id="GO:0016878">
    <property type="term" value="F:acid-thiol ligase activity"/>
    <property type="evidence" value="ECO:0007669"/>
    <property type="project" value="TreeGrafter"/>
</dbReference>
<dbReference type="Gene3D" id="3.30.300.30">
    <property type="match status" value="1"/>
</dbReference>
<sequence>MKSISTSLPDIFNVAAHFLEANLVPERRDRVAIYYRDDTYTYAQVHSWVRRMAKFLAELGGERERRIAILLPDTPEFVFAFWGAIWLGMVPVPINTACTLEDVRYILQDCRAQVLVTDRSWLERLGKIESLFLQHVVQIDGDRSLMSLLSQQDESILQGRGYANDWVQTDREEPAFWLYTSGSTGRPKGAIHLHQSMVVCAENYGKELVGLQANDIIYSVAKMPFAYGLGNTLYMPMSVGAAAILSDAANAFDIITDIQTYRPTVLFGIPGIYAGILSLAEIAPLDVSSLRLCLSAAEQLPPTIWSKWRELYGLEICEGIGTTELLHIFLSNRPGACRPGTSGRPVPGYDVRVVDDRGCTALDGEIGALEVAGESLMLGYWNRLSATRSALYGTTMRTGDKYIRDADGYFRFMGRNDDFFKVNGMWVSPFEVEDVLLQHQSILDAAVVPNTEPDGDLTQVIAYVSLKSDFAPSIELERSIRQAVKAQLPPFKVPKSIQFLDALPRTPTGKVHRQALLKI</sequence>
<feature type="domain" description="AMP-dependent synthetase/ligase" evidence="2">
    <location>
        <begin position="26"/>
        <end position="381"/>
    </location>
</feature>
<dbReference type="GO" id="GO:0016405">
    <property type="term" value="F:CoA-ligase activity"/>
    <property type="evidence" value="ECO:0007669"/>
    <property type="project" value="InterPro"/>
</dbReference>
<dbReference type="NCBIfam" id="TIGR02262">
    <property type="entry name" value="benz_CoA_lig"/>
    <property type="match status" value="1"/>
</dbReference>
<dbReference type="AlphaFoldDB" id="A0A2T1G4R1"/>
<keyword evidence="5" id="KW-1185">Reference proteome</keyword>
<evidence type="ECO:0000259" key="2">
    <source>
        <dbReference type="Pfam" id="PF00501"/>
    </source>
</evidence>
<feature type="domain" description="AMP-binding enzyme C-terminal" evidence="3">
    <location>
        <begin position="431"/>
        <end position="510"/>
    </location>
</feature>
<gene>
    <name evidence="4" type="ORF">C7B77_20705</name>
</gene>
<dbReference type="Pfam" id="PF00501">
    <property type="entry name" value="AMP-binding"/>
    <property type="match status" value="1"/>
</dbReference>
<evidence type="ECO:0000256" key="1">
    <source>
        <dbReference type="ARBA" id="ARBA00022598"/>
    </source>
</evidence>
<dbReference type="InterPro" id="IPR042099">
    <property type="entry name" value="ANL_N_sf"/>
</dbReference>
<keyword evidence="1 4" id="KW-0436">Ligase</keyword>
<dbReference type="InterPro" id="IPR045851">
    <property type="entry name" value="AMP-bd_C_sf"/>
</dbReference>
<dbReference type="Proteomes" id="UP000238937">
    <property type="component" value="Unassembled WGS sequence"/>
</dbReference>